<feature type="chain" id="PRO_5013141613" evidence="1">
    <location>
        <begin position="20"/>
        <end position="158"/>
    </location>
</feature>
<gene>
    <name evidence="2" type="ORF">BCR44DRAFT_47018</name>
</gene>
<dbReference type="AlphaFoldDB" id="A0A1Y2HLT0"/>
<reference evidence="2 3" key="1">
    <citation type="submission" date="2016-07" db="EMBL/GenBank/DDBJ databases">
        <title>Pervasive Adenine N6-methylation of Active Genes in Fungi.</title>
        <authorList>
            <consortium name="DOE Joint Genome Institute"/>
            <person name="Mondo S.J."/>
            <person name="Dannebaum R.O."/>
            <person name="Kuo R.C."/>
            <person name="Labutti K."/>
            <person name="Haridas S."/>
            <person name="Kuo A."/>
            <person name="Salamov A."/>
            <person name="Ahrendt S.R."/>
            <person name="Lipzen A."/>
            <person name="Sullivan W."/>
            <person name="Andreopoulos W.B."/>
            <person name="Clum A."/>
            <person name="Lindquist E."/>
            <person name="Daum C."/>
            <person name="Ramamoorthy G.K."/>
            <person name="Gryganskyi A."/>
            <person name="Culley D."/>
            <person name="Magnuson J.K."/>
            <person name="James T.Y."/>
            <person name="O'Malley M.A."/>
            <person name="Stajich J.E."/>
            <person name="Spatafora J.W."/>
            <person name="Visel A."/>
            <person name="Grigoriev I.V."/>
        </authorList>
    </citation>
    <scope>NUCLEOTIDE SEQUENCE [LARGE SCALE GENOMIC DNA]</scope>
    <source>
        <strain evidence="2 3">PL171</strain>
    </source>
</reference>
<name>A0A1Y2HLT0_9FUNG</name>
<evidence type="ECO:0000256" key="1">
    <source>
        <dbReference type="SAM" id="SignalP"/>
    </source>
</evidence>
<keyword evidence="3" id="KW-1185">Reference proteome</keyword>
<protein>
    <submittedName>
        <fullName evidence="2">Uncharacterized protein</fullName>
    </submittedName>
</protein>
<accession>A0A1Y2HLT0</accession>
<feature type="signal peptide" evidence="1">
    <location>
        <begin position="1"/>
        <end position="19"/>
    </location>
</feature>
<dbReference type="OrthoDB" id="5700896at2759"/>
<evidence type="ECO:0000313" key="3">
    <source>
        <dbReference type="Proteomes" id="UP000193411"/>
    </source>
</evidence>
<keyword evidence="1" id="KW-0732">Signal</keyword>
<dbReference type="EMBL" id="MCFL01000026">
    <property type="protein sequence ID" value="ORZ34781.1"/>
    <property type="molecule type" value="Genomic_DNA"/>
</dbReference>
<proteinExistence type="predicted"/>
<evidence type="ECO:0000313" key="2">
    <source>
        <dbReference type="EMBL" id="ORZ34781.1"/>
    </source>
</evidence>
<organism evidence="2 3">
    <name type="scientific">Catenaria anguillulae PL171</name>
    <dbReference type="NCBI Taxonomy" id="765915"/>
    <lineage>
        <taxon>Eukaryota</taxon>
        <taxon>Fungi</taxon>
        <taxon>Fungi incertae sedis</taxon>
        <taxon>Blastocladiomycota</taxon>
        <taxon>Blastocladiomycetes</taxon>
        <taxon>Blastocladiales</taxon>
        <taxon>Catenariaceae</taxon>
        <taxon>Catenaria</taxon>
    </lineage>
</organism>
<dbReference type="Proteomes" id="UP000193411">
    <property type="component" value="Unassembled WGS sequence"/>
</dbReference>
<sequence>MKTILAFALLAIVVVLAQAARDPEQPIDLPATFQLGHPLRRLTLQRDGSFTLTSPFKCIRAPCPQAGGQGGWLFNLDAQTIMLFQMIDEQSQWSVQQTWQLAGGRKTADLNARVLRGNKLVAHVGNRSDEFPVAKGMTTWLRVSDKNQKPGQGPVQQN</sequence>
<comment type="caution">
    <text evidence="2">The sequence shown here is derived from an EMBL/GenBank/DDBJ whole genome shotgun (WGS) entry which is preliminary data.</text>
</comment>